<gene>
    <name evidence="2" type="ORF">MVI01_29670</name>
    <name evidence="3" type="ORF">SAMN04488504_10390</name>
</gene>
<proteinExistence type="predicted"/>
<dbReference type="AlphaFoldDB" id="A0A511HCA9"/>
<feature type="region of interest" description="Disordered" evidence="1">
    <location>
        <begin position="75"/>
        <end position="95"/>
    </location>
</feature>
<protein>
    <submittedName>
        <fullName evidence="2">Uncharacterized protein</fullName>
    </submittedName>
</protein>
<dbReference type="EMBL" id="BJVY01000014">
    <property type="protein sequence ID" value="GEL71183.1"/>
    <property type="molecule type" value="Genomic_DNA"/>
</dbReference>
<dbReference type="GeneID" id="41360117"/>
<sequence>MGKKSDTTIENRVYLFESLASSYVASATEVLSSEDPAVRQRARRALAELAFVSCVMADTAHLPAEQVRAQVLGAPERVPEAPSKVSGGAARKRNK</sequence>
<accession>A0A511HCA9</accession>
<reference evidence="3 4" key="1">
    <citation type="submission" date="2016-10" db="EMBL/GenBank/DDBJ databases">
        <authorList>
            <person name="Varghese N."/>
            <person name="Submissions S."/>
        </authorList>
    </citation>
    <scope>NUCLEOTIDE SEQUENCE [LARGE SCALE GENOMIC DNA]</scope>
    <source>
        <strain evidence="3 4">DSM 2260</strain>
    </source>
</reference>
<dbReference type="Proteomes" id="UP000321224">
    <property type="component" value="Unassembled WGS sequence"/>
</dbReference>
<evidence type="ECO:0000313" key="4">
    <source>
        <dbReference type="Proteomes" id="UP000198717"/>
    </source>
</evidence>
<dbReference type="RefSeq" id="WP_020478791.1">
    <property type="nucleotide sequence ID" value="NZ_BJVY01000014.1"/>
</dbReference>
<comment type="caution">
    <text evidence="2">The sequence shown here is derived from an EMBL/GenBank/DDBJ whole genome shotgun (WGS) entry which is preliminary data.</text>
</comment>
<keyword evidence="4" id="KW-1185">Reference proteome</keyword>
<evidence type="ECO:0000313" key="2">
    <source>
        <dbReference type="EMBL" id="GEL71183.1"/>
    </source>
</evidence>
<evidence type="ECO:0000256" key="1">
    <source>
        <dbReference type="SAM" id="MobiDB-lite"/>
    </source>
</evidence>
<dbReference type="Proteomes" id="UP000198717">
    <property type="component" value="Unassembled WGS sequence"/>
</dbReference>
<evidence type="ECO:0000313" key="5">
    <source>
        <dbReference type="Proteomes" id="UP000321224"/>
    </source>
</evidence>
<evidence type="ECO:0000313" key="3">
    <source>
        <dbReference type="EMBL" id="SDD88493.1"/>
    </source>
</evidence>
<dbReference type="EMBL" id="FNAJ01000003">
    <property type="protein sequence ID" value="SDD88493.1"/>
    <property type="molecule type" value="Genomic_DNA"/>
</dbReference>
<organism evidence="2 5">
    <name type="scientific">Myxococcus virescens</name>
    <dbReference type="NCBI Taxonomy" id="83456"/>
    <lineage>
        <taxon>Bacteria</taxon>
        <taxon>Pseudomonadati</taxon>
        <taxon>Myxococcota</taxon>
        <taxon>Myxococcia</taxon>
        <taxon>Myxococcales</taxon>
        <taxon>Cystobacterineae</taxon>
        <taxon>Myxococcaceae</taxon>
        <taxon>Myxococcus</taxon>
    </lineage>
</organism>
<name>A0A511HCA9_9BACT</name>
<reference evidence="2 5" key="2">
    <citation type="submission" date="2019-07" db="EMBL/GenBank/DDBJ databases">
        <title>Whole genome shotgun sequence of Myxococcus virescens NBRC 100334.</title>
        <authorList>
            <person name="Hosoyama A."/>
            <person name="Uohara A."/>
            <person name="Ohji S."/>
            <person name="Ichikawa N."/>
        </authorList>
    </citation>
    <scope>NUCLEOTIDE SEQUENCE [LARGE SCALE GENOMIC DNA]</scope>
    <source>
        <strain evidence="2 5">NBRC 100334</strain>
    </source>
</reference>